<dbReference type="OrthoDB" id="10546955at2759"/>
<gene>
    <name evidence="1" type="ORF">GIB67_012981</name>
</gene>
<organism evidence="1 2">
    <name type="scientific">Kingdonia uniflora</name>
    <dbReference type="NCBI Taxonomy" id="39325"/>
    <lineage>
        <taxon>Eukaryota</taxon>
        <taxon>Viridiplantae</taxon>
        <taxon>Streptophyta</taxon>
        <taxon>Embryophyta</taxon>
        <taxon>Tracheophyta</taxon>
        <taxon>Spermatophyta</taxon>
        <taxon>Magnoliopsida</taxon>
        <taxon>Ranunculales</taxon>
        <taxon>Circaeasteraceae</taxon>
        <taxon>Kingdonia</taxon>
    </lineage>
</organism>
<comment type="caution">
    <text evidence="1">The sequence shown here is derived from an EMBL/GenBank/DDBJ whole genome shotgun (WGS) entry which is preliminary data.</text>
</comment>
<dbReference type="Proteomes" id="UP000541444">
    <property type="component" value="Unassembled WGS sequence"/>
</dbReference>
<accession>A0A7J7M9V3</accession>
<reference evidence="1 2" key="1">
    <citation type="journal article" date="2020" name="IScience">
        <title>Genome Sequencing of the Endangered Kingdonia uniflora (Circaeasteraceae, Ranunculales) Reveals Potential Mechanisms of Evolutionary Specialization.</title>
        <authorList>
            <person name="Sun Y."/>
            <person name="Deng T."/>
            <person name="Zhang A."/>
            <person name="Moore M.J."/>
            <person name="Landis J.B."/>
            <person name="Lin N."/>
            <person name="Zhang H."/>
            <person name="Zhang X."/>
            <person name="Huang J."/>
            <person name="Zhang X."/>
            <person name="Sun H."/>
            <person name="Wang H."/>
        </authorList>
    </citation>
    <scope>NUCLEOTIDE SEQUENCE [LARGE SCALE GENOMIC DNA]</scope>
    <source>
        <strain evidence="1">TB1705</strain>
        <tissue evidence="1">Leaf</tissue>
    </source>
</reference>
<evidence type="ECO:0000313" key="1">
    <source>
        <dbReference type="EMBL" id="KAF6151622.1"/>
    </source>
</evidence>
<keyword evidence="2" id="KW-1185">Reference proteome</keyword>
<sequence length="72" mass="8617">MPVCLIYAKWCSIQPYRMPLHNVLKYFPHDWVFFPNLLLATPMLEATCCLINHELQMLEKLYCYFARQSTSM</sequence>
<dbReference type="AlphaFoldDB" id="A0A7J7M9V3"/>
<evidence type="ECO:0000313" key="2">
    <source>
        <dbReference type="Proteomes" id="UP000541444"/>
    </source>
</evidence>
<proteinExistence type="predicted"/>
<name>A0A7J7M9V3_9MAGN</name>
<dbReference type="EMBL" id="JACGCM010001681">
    <property type="protein sequence ID" value="KAF6151622.1"/>
    <property type="molecule type" value="Genomic_DNA"/>
</dbReference>
<protein>
    <submittedName>
        <fullName evidence="1">Uncharacterized protein</fullName>
    </submittedName>
</protein>